<protein>
    <submittedName>
        <fullName evidence="3">Gfo/Idh/MocA family oxidoreductase</fullName>
    </submittedName>
</protein>
<dbReference type="Proteomes" id="UP000586067">
    <property type="component" value="Unassembled WGS sequence"/>
</dbReference>
<name>A0A847R9Q0_9GAMM</name>
<dbReference type="InterPro" id="IPR036291">
    <property type="entry name" value="NAD(P)-bd_dom_sf"/>
</dbReference>
<dbReference type="InterPro" id="IPR055170">
    <property type="entry name" value="GFO_IDH_MocA-like_dom"/>
</dbReference>
<comment type="caution">
    <text evidence="3">The sequence shown here is derived from an EMBL/GenBank/DDBJ whole genome shotgun (WGS) entry which is preliminary data.</text>
</comment>
<dbReference type="EMBL" id="JABAEK010000035">
    <property type="protein sequence ID" value="NLQ19183.1"/>
    <property type="molecule type" value="Genomic_DNA"/>
</dbReference>
<keyword evidence="4" id="KW-1185">Reference proteome</keyword>
<dbReference type="InterPro" id="IPR051450">
    <property type="entry name" value="Gfo/Idh/MocA_Oxidoreductases"/>
</dbReference>
<evidence type="ECO:0000259" key="2">
    <source>
        <dbReference type="Pfam" id="PF22725"/>
    </source>
</evidence>
<dbReference type="InterPro" id="IPR000683">
    <property type="entry name" value="Gfo/Idh/MocA-like_OxRdtase_N"/>
</dbReference>
<dbReference type="Gene3D" id="3.40.50.720">
    <property type="entry name" value="NAD(P)-binding Rossmann-like Domain"/>
    <property type="match status" value="1"/>
</dbReference>
<dbReference type="AlphaFoldDB" id="A0A847R9Q0"/>
<accession>A0A847R9Q0</accession>
<proteinExistence type="predicted"/>
<feature type="domain" description="Gfo/Idh/MocA-like oxidoreductase N-terminal" evidence="1">
    <location>
        <begin position="2"/>
        <end position="116"/>
    </location>
</feature>
<dbReference type="GO" id="GO:0000166">
    <property type="term" value="F:nucleotide binding"/>
    <property type="evidence" value="ECO:0007669"/>
    <property type="project" value="InterPro"/>
</dbReference>
<evidence type="ECO:0000313" key="3">
    <source>
        <dbReference type="EMBL" id="NLQ19183.1"/>
    </source>
</evidence>
<dbReference type="PANTHER" id="PTHR43377:SF1">
    <property type="entry name" value="BILIVERDIN REDUCTASE A"/>
    <property type="match status" value="1"/>
</dbReference>
<dbReference type="Pfam" id="PF22725">
    <property type="entry name" value="GFO_IDH_MocA_C3"/>
    <property type="match status" value="1"/>
</dbReference>
<dbReference type="SUPFAM" id="SSF51735">
    <property type="entry name" value="NAD(P)-binding Rossmann-fold domains"/>
    <property type="match status" value="1"/>
</dbReference>
<dbReference type="Gene3D" id="3.30.360.10">
    <property type="entry name" value="Dihydrodipicolinate Reductase, domain 2"/>
    <property type="match status" value="1"/>
</dbReference>
<dbReference type="Pfam" id="PF01408">
    <property type="entry name" value="GFO_IDH_MocA"/>
    <property type="match status" value="1"/>
</dbReference>
<reference evidence="3 4" key="1">
    <citation type="submission" date="2020-04" db="EMBL/GenBank/DDBJ databases">
        <title>Marinomonas sp. M1K-6 isolated from the deep seawater of the Mariana Trench.</title>
        <authorList>
            <person name="Li Y."/>
        </authorList>
    </citation>
    <scope>NUCLEOTIDE SEQUENCE [LARGE SCALE GENOMIC DNA]</scope>
    <source>
        <strain evidence="3 4">M1K-6</strain>
    </source>
</reference>
<gene>
    <name evidence="3" type="ORF">HGG82_16410</name>
</gene>
<evidence type="ECO:0000259" key="1">
    <source>
        <dbReference type="Pfam" id="PF01408"/>
    </source>
</evidence>
<dbReference type="PANTHER" id="PTHR43377">
    <property type="entry name" value="BILIVERDIN REDUCTASE A"/>
    <property type="match status" value="1"/>
</dbReference>
<dbReference type="SUPFAM" id="SSF55347">
    <property type="entry name" value="Glyceraldehyde-3-phosphate dehydrogenase-like, C-terminal domain"/>
    <property type="match status" value="1"/>
</dbReference>
<evidence type="ECO:0000313" key="4">
    <source>
        <dbReference type="Proteomes" id="UP000586067"/>
    </source>
</evidence>
<organism evidence="3 4">
    <name type="scientific">Marinomonas profundi</name>
    <dbReference type="NCBI Taxonomy" id="2726122"/>
    <lineage>
        <taxon>Bacteria</taxon>
        <taxon>Pseudomonadati</taxon>
        <taxon>Pseudomonadota</taxon>
        <taxon>Gammaproteobacteria</taxon>
        <taxon>Oceanospirillales</taxon>
        <taxon>Oceanospirillaceae</taxon>
        <taxon>Marinomonas</taxon>
    </lineage>
</organism>
<sequence>MGVAGLGRAFALSATAIHAHPGVILVAGAEPNSEHRRSFEKTFDAKTYTDVSNLVTDPDVEVVYVSTPHGLHKEHALAAINAGKSVLIEKPMTVSLEDASSLIEAAKKAGVQIIVGPSHSFDGPVKLAEVLIAKGKIGRVRMIHALYATDFLYRPRTASELSTDLGGGVVFSQAVHQVDLVRRLAGVPAQRVTARTGGVWDADRPTEGAYSMLIDFNEGIFASLTYSGYAHFDGDRLMENTTELGISKSDEFKSARKILESVQNESEFKSSRGFSSLETCPQAQTHEHFGQVFVFGDRGDLRLTPNGVEITDANGPEFYPAPFRTSRAEVFDTLYAALREQTPPLQNGKWGRASLEICHALLTSSETGDTVTLNYQEG</sequence>
<feature type="domain" description="GFO/IDH/MocA-like oxidoreductase" evidence="2">
    <location>
        <begin position="128"/>
        <end position="234"/>
    </location>
</feature>